<dbReference type="PANTHER" id="PTHR22604">
    <property type="entry name" value="OXIDOREDUCTASES"/>
    <property type="match status" value="1"/>
</dbReference>
<dbReference type="InterPro" id="IPR055170">
    <property type="entry name" value="GFO_IDH_MocA-like_dom"/>
</dbReference>
<evidence type="ECO:0000313" key="9">
    <source>
        <dbReference type="Proteomes" id="UP001388673"/>
    </source>
</evidence>
<dbReference type="GO" id="GO:0047837">
    <property type="term" value="F:D-xylose 1-dehydrogenase (NADP+) activity"/>
    <property type="evidence" value="ECO:0007669"/>
    <property type="project" value="UniProtKB-EC"/>
</dbReference>
<evidence type="ECO:0000256" key="3">
    <source>
        <dbReference type="ARBA" id="ARBA00038984"/>
    </source>
</evidence>
<dbReference type="EC" id="1.1.1.179" evidence="3"/>
<dbReference type="RefSeq" id="XP_066804992.1">
    <property type="nucleotide sequence ID" value="XM_066945069.1"/>
</dbReference>
<dbReference type="Gene3D" id="3.30.360.10">
    <property type="entry name" value="Dihydrodipicolinate Reductase, domain 2"/>
    <property type="match status" value="1"/>
</dbReference>
<comment type="caution">
    <text evidence="8">The sequence shown here is derived from an EMBL/GenBank/DDBJ whole genome shotgun (WGS) entry which is preliminary data.</text>
</comment>
<dbReference type="EMBL" id="JBCAWK010000003">
    <property type="protein sequence ID" value="KAK8864696.1"/>
    <property type="molecule type" value="Genomic_DNA"/>
</dbReference>
<keyword evidence="9" id="KW-1185">Reference proteome</keyword>
<feature type="domain" description="Gfo/Idh/MocA-like oxidoreductase N-terminal" evidence="6">
    <location>
        <begin position="7"/>
        <end position="146"/>
    </location>
</feature>
<evidence type="ECO:0000256" key="1">
    <source>
        <dbReference type="ARBA" id="ARBA00010928"/>
    </source>
</evidence>
<gene>
    <name evidence="8" type="ORF">IAR55_001948</name>
</gene>
<dbReference type="GeneID" id="92179207"/>
<dbReference type="InterPro" id="IPR036291">
    <property type="entry name" value="NAD(P)-bd_dom_sf"/>
</dbReference>
<dbReference type="GO" id="GO:0000166">
    <property type="term" value="F:nucleotide binding"/>
    <property type="evidence" value="ECO:0007669"/>
    <property type="project" value="InterPro"/>
</dbReference>
<protein>
    <recommendedName>
        <fullName evidence="3">D-xylose 1-dehydrogenase (NADP(+), D-xylono-1,5-lactone-forming)</fullName>
        <ecNumber evidence="3">1.1.1.179</ecNumber>
    </recommendedName>
    <alternativeName>
        <fullName evidence="4">D-xylose-NADP dehydrogenase</fullName>
    </alternativeName>
</protein>
<evidence type="ECO:0000256" key="5">
    <source>
        <dbReference type="ARBA" id="ARBA00049233"/>
    </source>
</evidence>
<evidence type="ECO:0000313" key="8">
    <source>
        <dbReference type="EMBL" id="KAK8864696.1"/>
    </source>
</evidence>
<dbReference type="AlphaFoldDB" id="A0AAW0Z3K5"/>
<dbReference type="Gene3D" id="3.40.50.720">
    <property type="entry name" value="NAD(P)-binding Rossmann-like Domain"/>
    <property type="match status" value="1"/>
</dbReference>
<name>A0AAW0Z3K5_9TREE</name>
<dbReference type="PANTHER" id="PTHR22604:SF105">
    <property type="entry name" value="TRANS-1,2-DIHYDROBENZENE-1,2-DIOL DEHYDROGENASE"/>
    <property type="match status" value="1"/>
</dbReference>
<evidence type="ECO:0000259" key="6">
    <source>
        <dbReference type="Pfam" id="PF01408"/>
    </source>
</evidence>
<comment type="catalytic activity">
    <reaction evidence="5">
        <text>D-xylose + NADP(+) = D-xylono-1,5-lactone + NADPH + H(+)</text>
        <dbReference type="Rhea" id="RHEA:22000"/>
        <dbReference type="ChEBI" id="CHEBI:15378"/>
        <dbReference type="ChEBI" id="CHEBI:15867"/>
        <dbReference type="ChEBI" id="CHEBI:53455"/>
        <dbReference type="ChEBI" id="CHEBI:57783"/>
        <dbReference type="ChEBI" id="CHEBI:58349"/>
        <dbReference type="EC" id="1.1.1.179"/>
    </reaction>
</comment>
<reference evidence="8 9" key="1">
    <citation type="journal article" date="2024" name="bioRxiv">
        <title>Comparative genomics of Cryptococcus and Kwoniella reveals pathogenesis evolution and contrasting karyotype dynamics via intercentromeric recombination or chromosome fusion.</title>
        <authorList>
            <person name="Coelho M.A."/>
            <person name="David-Palma M."/>
            <person name="Shea T."/>
            <person name="Bowers K."/>
            <person name="McGinley-Smith S."/>
            <person name="Mohammad A.W."/>
            <person name="Gnirke A."/>
            <person name="Yurkov A.M."/>
            <person name="Nowrousian M."/>
            <person name="Sun S."/>
            <person name="Cuomo C.A."/>
            <person name="Heitman J."/>
        </authorList>
    </citation>
    <scope>NUCLEOTIDE SEQUENCE [LARGE SCALE GENOMIC DNA]</scope>
    <source>
        <strain evidence="8 9">CBS 13917</strain>
    </source>
</reference>
<dbReference type="Pfam" id="PF01408">
    <property type="entry name" value="GFO_IDH_MocA"/>
    <property type="match status" value="1"/>
</dbReference>
<evidence type="ECO:0000256" key="2">
    <source>
        <dbReference type="ARBA" id="ARBA00023002"/>
    </source>
</evidence>
<dbReference type="SUPFAM" id="SSF55347">
    <property type="entry name" value="Glyceraldehyde-3-phosphate dehydrogenase-like, C-terminal domain"/>
    <property type="match status" value="1"/>
</dbReference>
<proteinExistence type="inferred from homology"/>
<accession>A0AAW0Z3K5</accession>
<dbReference type="SUPFAM" id="SSF51735">
    <property type="entry name" value="NAD(P)-binding Rossmann-fold domains"/>
    <property type="match status" value="1"/>
</dbReference>
<comment type="similarity">
    <text evidence="1">Belongs to the Gfo/Idh/MocA family.</text>
</comment>
<dbReference type="Pfam" id="PF22725">
    <property type="entry name" value="GFO_IDH_MocA_C3"/>
    <property type="match status" value="1"/>
</dbReference>
<dbReference type="KEGG" id="kne:92179207"/>
<sequence length="383" mass="42243">MPPSTLRWGIISTGDIATTFCKDLLVDPSTRNATDIFHKITAIGSRSLSSAKTFLHDLEESTDRFKWGVENGSLEGCHTLGSYEEVYNHPDVDVVYVATPHTLHHRNCKDALMAGKNVLCEKPFTLDAEELEDLMAIAQAKGLFLMEAVWTRFQPITFAIQDILFSGQLGKFKRLTVDNSLDYKLDERGESHRMLDPALGGGALLDLGPYPLVWAMLVLHHHPDNVTRSRPKVLSSYQTIYQRTGVDSASRMLLEWEGVGQAALTADLTCHGYMDGVAVITCEEGDIVVAAPPSKPQTFHIVPHGPDSSRQGFIRTKTTHHHPLSPGHGMAYEADEVARCIRGGKKESGRMPLDESLVVMRVLDEVRRSGGTKTKDLRGTAGK</sequence>
<dbReference type="Proteomes" id="UP001388673">
    <property type="component" value="Unassembled WGS sequence"/>
</dbReference>
<keyword evidence="2" id="KW-0560">Oxidoreductase</keyword>
<organism evidence="8 9">
    <name type="scientific">Kwoniella newhampshirensis</name>
    <dbReference type="NCBI Taxonomy" id="1651941"/>
    <lineage>
        <taxon>Eukaryota</taxon>
        <taxon>Fungi</taxon>
        <taxon>Dikarya</taxon>
        <taxon>Basidiomycota</taxon>
        <taxon>Agaricomycotina</taxon>
        <taxon>Tremellomycetes</taxon>
        <taxon>Tremellales</taxon>
        <taxon>Cryptococcaceae</taxon>
        <taxon>Kwoniella</taxon>
    </lineage>
</organism>
<dbReference type="InterPro" id="IPR000683">
    <property type="entry name" value="Gfo/Idh/MocA-like_OxRdtase_N"/>
</dbReference>
<evidence type="ECO:0000259" key="7">
    <source>
        <dbReference type="Pfam" id="PF22725"/>
    </source>
</evidence>
<feature type="domain" description="GFO/IDH/MocA-like oxidoreductase" evidence="7">
    <location>
        <begin position="160"/>
        <end position="287"/>
    </location>
</feature>
<dbReference type="InterPro" id="IPR050984">
    <property type="entry name" value="Gfo/Idh/MocA_domain"/>
</dbReference>
<evidence type="ECO:0000256" key="4">
    <source>
        <dbReference type="ARBA" id="ARBA00042988"/>
    </source>
</evidence>